<organism evidence="1 2">
    <name type="scientific">Peribacillus faecalis</name>
    <dbReference type="NCBI Taxonomy" id="2772559"/>
    <lineage>
        <taxon>Bacteria</taxon>
        <taxon>Bacillati</taxon>
        <taxon>Bacillota</taxon>
        <taxon>Bacilli</taxon>
        <taxon>Bacillales</taxon>
        <taxon>Bacillaceae</taxon>
        <taxon>Peribacillus</taxon>
    </lineage>
</organism>
<keyword evidence="2" id="KW-1185">Reference proteome</keyword>
<evidence type="ECO:0000313" key="2">
    <source>
        <dbReference type="Proteomes" id="UP000602076"/>
    </source>
</evidence>
<dbReference type="Proteomes" id="UP000602076">
    <property type="component" value="Unassembled WGS sequence"/>
</dbReference>
<dbReference type="AlphaFoldDB" id="A0A927H9S1"/>
<gene>
    <name evidence="1" type="ORF">IEO70_02225</name>
</gene>
<dbReference type="RefSeq" id="WP_190996732.1">
    <property type="nucleotide sequence ID" value="NZ_JACXSI010000003.1"/>
</dbReference>
<dbReference type="EMBL" id="JACXSI010000003">
    <property type="protein sequence ID" value="MBD3107184.1"/>
    <property type="molecule type" value="Genomic_DNA"/>
</dbReference>
<accession>A0A927H9S1</accession>
<comment type="caution">
    <text evidence="1">The sequence shown here is derived from an EMBL/GenBank/DDBJ whole genome shotgun (WGS) entry which is preliminary data.</text>
</comment>
<protein>
    <submittedName>
        <fullName evidence="1">Uncharacterized protein</fullName>
    </submittedName>
</protein>
<reference evidence="1" key="1">
    <citation type="submission" date="2020-09" db="EMBL/GenBank/DDBJ databases">
        <title>Bacillus faecalis sp. nov., a moderately halophilic bacterium isolated from cow faeces.</title>
        <authorList>
            <person name="Jiang L."/>
            <person name="Lee J."/>
        </authorList>
    </citation>
    <scope>NUCLEOTIDE SEQUENCE</scope>
    <source>
        <strain evidence="1">AGMB 02131</strain>
    </source>
</reference>
<proteinExistence type="predicted"/>
<evidence type="ECO:0000313" key="1">
    <source>
        <dbReference type="EMBL" id="MBD3107184.1"/>
    </source>
</evidence>
<name>A0A927H9S1_9BACI</name>
<sequence>MKRQEVLYKKLVEWGNTLAEGLQKDEMNIFFDSSDEDGWLCYLVCCYVRKELKLTPPTVIGYSRRLTGGSEYSKVMALDEEKAKEGFFTFDVPVADNFPCVDYIKLAIDNHLNHTEITKCERTNIDAICGTDKGTGKLKDNYNLNSVHILLACLNAIGCDILDDIVKKDLKQYKKDGKIGFRIFYDLLSVGDCDYSTLTGGKKQNLAFGIESVAGKNKEYVHTRKNWAKRLGIENIHINETFINIEKTGSLVFGLEDSSDCRVFHIKRLIKKLGGNLDTYPNKGKYYYLSKAAVKKEKDSLVQVYLNNSVDRKKHYGEKIARTFVI</sequence>